<dbReference type="PANTHER" id="PTHR43377">
    <property type="entry name" value="BILIVERDIN REDUCTASE A"/>
    <property type="match status" value="1"/>
</dbReference>
<organism evidence="2 3">
    <name type="scientific">Nocardia rhamnosiphila</name>
    <dbReference type="NCBI Taxonomy" id="426716"/>
    <lineage>
        <taxon>Bacteria</taxon>
        <taxon>Bacillati</taxon>
        <taxon>Actinomycetota</taxon>
        <taxon>Actinomycetes</taxon>
        <taxon>Mycobacteriales</taxon>
        <taxon>Nocardiaceae</taxon>
        <taxon>Nocardia</taxon>
    </lineage>
</organism>
<gene>
    <name evidence="2" type="ORF">ABZ510_11275</name>
</gene>
<protein>
    <submittedName>
        <fullName evidence="2">Gfo/Idh/MocA family oxidoreductase</fullName>
    </submittedName>
</protein>
<dbReference type="InterPro" id="IPR036291">
    <property type="entry name" value="NAD(P)-bd_dom_sf"/>
</dbReference>
<dbReference type="Proteomes" id="UP001550628">
    <property type="component" value="Unassembled WGS sequence"/>
</dbReference>
<dbReference type="InterPro" id="IPR051450">
    <property type="entry name" value="Gfo/Idh/MocA_Oxidoreductases"/>
</dbReference>
<evidence type="ECO:0000313" key="2">
    <source>
        <dbReference type="EMBL" id="MEU1952434.1"/>
    </source>
</evidence>
<dbReference type="RefSeq" id="WP_356955546.1">
    <property type="nucleotide sequence ID" value="NZ_JBEYBD010000004.1"/>
</dbReference>
<sequence>MRIGFAGVAHSHPFSDARNARMLGVDELAVWDPDDHSRRADFAREWQATTYESLAALLDRKPDVVIVTPRPHRIAPVVAAVLDRGIACFLNKVPAADMAGLAALDAAVGDRSARFLTSSVLRFAPGIRTLAAELAGEEPIAAHISVRHGIDAFTTAARRWQDDPADGGGTAVSMGLHAWEMLDSALGREATPLGGVAARIPDSATISENTVALHAVAAGGVPVSVDIVGAGTGEWYEVVVHTESGIRRASLEHPDDLGYLDCLRAVLAMAEGAPPPVPWARSRAVVRTTLRAAQLARTGD</sequence>
<dbReference type="Gene3D" id="3.30.360.10">
    <property type="entry name" value="Dihydrodipicolinate Reductase, domain 2"/>
    <property type="match status" value="1"/>
</dbReference>
<dbReference type="InterPro" id="IPR000683">
    <property type="entry name" value="Gfo/Idh/MocA-like_OxRdtase_N"/>
</dbReference>
<dbReference type="Gene3D" id="3.40.50.720">
    <property type="entry name" value="NAD(P)-binding Rossmann-like Domain"/>
    <property type="match status" value="1"/>
</dbReference>
<proteinExistence type="predicted"/>
<feature type="domain" description="Gfo/Idh/MocA-like oxidoreductase N-terminal" evidence="1">
    <location>
        <begin position="4"/>
        <end position="108"/>
    </location>
</feature>
<comment type="caution">
    <text evidence="2">The sequence shown here is derived from an EMBL/GenBank/DDBJ whole genome shotgun (WGS) entry which is preliminary data.</text>
</comment>
<dbReference type="SUPFAM" id="SSF51735">
    <property type="entry name" value="NAD(P)-binding Rossmann-fold domains"/>
    <property type="match status" value="1"/>
</dbReference>
<dbReference type="PANTHER" id="PTHR43377:SF1">
    <property type="entry name" value="BILIVERDIN REDUCTASE A"/>
    <property type="match status" value="1"/>
</dbReference>
<evidence type="ECO:0000313" key="3">
    <source>
        <dbReference type="Proteomes" id="UP001550628"/>
    </source>
</evidence>
<dbReference type="EMBL" id="JBEYBF010000006">
    <property type="protein sequence ID" value="MEU1952434.1"/>
    <property type="molecule type" value="Genomic_DNA"/>
</dbReference>
<accession>A0ABV2WNI6</accession>
<dbReference type="Pfam" id="PF01408">
    <property type="entry name" value="GFO_IDH_MocA"/>
    <property type="match status" value="1"/>
</dbReference>
<keyword evidence="3" id="KW-1185">Reference proteome</keyword>
<name>A0ABV2WNI6_9NOCA</name>
<reference evidence="2 3" key="1">
    <citation type="submission" date="2024-06" db="EMBL/GenBank/DDBJ databases">
        <title>The Natural Products Discovery Center: Release of the First 8490 Sequenced Strains for Exploring Actinobacteria Biosynthetic Diversity.</title>
        <authorList>
            <person name="Kalkreuter E."/>
            <person name="Kautsar S.A."/>
            <person name="Yang D."/>
            <person name="Bader C.D."/>
            <person name="Teijaro C.N."/>
            <person name="Fluegel L."/>
            <person name="Davis C.M."/>
            <person name="Simpson J.R."/>
            <person name="Lauterbach L."/>
            <person name="Steele A.D."/>
            <person name="Gui C."/>
            <person name="Meng S."/>
            <person name="Li G."/>
            <person name="Viehrig K."/>
            <person name="Ye F."/>
            <person name="Su P."/>
            <person name="Kiefer A.F."/>
            <person name="Nichols A."/>
            <person name="Cepeda A.J."/>
            <person name="Yan W."/>
            <person name="Fan B."/>
            <person name="Jiang Y."/>
            <person name="Adhikari A."/>
            <person name="Zheng C.-J."/>
            <person name="Schuster L."/>
            <person name="Cowan T.M."/>
            <person name="Smanski M.J."/>
            <person name="Chevrette M.G."/>
            <person name="De Carvalho L.P.S."/>
            <person name="Shen B."/>
        </authorList>
    </citation>
    <scope>NUCLEOTIDE SEQUENCE [LARGE SCALE GENOMIC DNA]</scope>
    <source>
        <strain evidence="2 3">NPDC019708</strain>
    </source>
</reference>
<evidence type="ECO:0000259" key="1">
    <source>
        <dbReference type="Pfam" id="PF01408"/>
    </source>
</evidence>